<dbReference type="Proteomes" id="UP000002149">
    <property type="component" value="Chromosome 2"/>
</dbReference>
<feature type="region of interest" description="Disordered" evidence="1">
    <location>
        <begin position="122"/>
        <end position="174"/>
    </location>
</feature>
<gene>
    <name evidence="3" type="ordered locus">CNB02770</name>
</gene>
<dbReference type="OrthoDB" id="3362246at2759"/>
<dbReference type="KEGG" id="cne:CNB02770"/>
<evidence type="ECO:0000256" key="2">
    <source>
        <dbReference type="SAM" id="SignalP"/>
    </source>
</evidence>
<dbReference type="EMBL" id="AE017342">
    <property type="protein sequence ID" value="AAW41559.1"/>
    <property type="molecule type" value="Genomic_DNA"/>
</dbReference>
<dbReference type="PANTHER" id="PTHR37487">
    <property type="entry name" value="CHROMOSOME 1, WHOLE GENOME SHOTGUN SEQUENCE"/>
    <property type="match status" value="1"/>
</dbReference>
<keyword evidence="4" id="KW-1185">Reference proteome</keyword>
<dbReference type="VEuPathDB" id="FungiDB:CNB02770"/>
<evidence type="ECO:0000313" key="3">
    <source>
        <dbReference type="EMBL" id="AAW41559.1"/>
    </source>
</evidence>
<feature type="compositionally biased region" description="Low complexity" evidence="1">
    <location>
        <begin position="122"/>
        <end position="172"/>
    </location>
</feature>
<reference evidence="3 4" key="1">
    <citation type="journal article" date="2005" name="Science">
        <title>The genome of the basidiomycetous yeast and human pathogen Cryptococcus neoformans.</title>
        <authorList>
            <person name="Loftus B.J."/>
            <person name="Fung E."/>
            <person name="Roncaglia P."/>
            <person name="Rowley D."/>
            <person name="Amedeo P."/>
            <person name="Bruno D."/>
            <person name="Vamathevan J."/>
            <person name="Miranda M."/>
            <person name="Anderson I.J."/>
            <person name="Fraser J.A."/>
            <person name="Allen J.E."/>
            <person name="Bosdet I.E."/>
            <person name="Brent M.R."/>
            <person name="Chiu R."/>
            <person name="Doering T.L."/>
            <person name="Donlin M.J."/>
            <person name="D'Souza C.A."/>
            <person name="Fox D.S."/>
            <person name="Grinberg V."/>
            <person name="Fu J."/>
            <person name="Fukushima M."/>
            <person name="Haas B.J."/>
            <person name="Huang J.C."/>
            <person name="Janbon G."/>
            <person name="Jones S.J."/>
            <person name="Koo H.L."/>
            <person name="Krzywinski M.I."/>
            <person name="Kwon-Chung J.K."/>
            <person name="Lengeler K.B."/>
            <person name="Maiti R."/>
            <person name="Marra M.A."/>
            <person name="Marra R.E."/>
            <person name="Mathewson C.A."/>
            <person name="Mitchell T.G."/>
            <person name="Pertea M."/>
            <person name="Riggs F.R."/>
            <person name="Salzberg S.L."/>
            <person name="Schein J.E."/>
            <person name="Shvartsbeyn A."/>
            <person name="Shin H."/>
            <person name="Shumway M."/>
            <person name="Specht C.A."/>
            <person name="Suh B.B."/>
            <person name="Tenney A."/>
            <person name="Utterback T.R."/>
            <person name="Wickes B.L."/>
            <person name="Wortman J.R."/>
            <person name="Wye N.H."/>
            <person name="Kronstad J.W."/>
            <person name="Lodge J.K."/>
            <person name="Heitman J."/>
            <person name="Davis R.W."/>
            <person name="Fraser C.M."/>
            <person name="Hyman R.W."/>
        </authorList>
    </citation>
    <scope>NUCLEOTIDE SEQUENCE [LARGE SCALE GENOMIC DNA]</scope>
    <source>
        <strain evidence="4">JEC21 / ATCC MYA-565</strain>
    </source>
</reference>
<protein>
    <submittedName>
        <fullName evidence="3">Expressed protein</fullName>
    </submittedName>
</protein>
<dbReference type="eggNOG" id="ENOG502SQQ6">
    <property type="taxonomic scope" value="Eukaryota"/>
</dbReference>
<accession>Q55XS3</accession>
<evidence type="ECO:0000313" key="4">
    <source>
        <dbReference type="Proteomes" id="UP000002149"/>
    </source>
</evidence>
<dbReference type="STRING" id="214684.Q5KM66"/>
<feature type="signal peptide" evidence="2">
    <location>
        <begin position="1"/>
        <end position="17"/>
    </location>
</feature>
<dbReference type="OMA" id="IIECQPA"/>
<dbReference type="PANTHER" id="PTHR37487:SF2">
    <property type="entry name" value="EXPRESSED PROTEIN"/>
    <property type="match status" value="1"/>
</dbReference>
<dbReference type="RefSeq" id="XP_568866.1">
    <property type="nucleotide sequence ID" value="XM_568866.2"/>
</dbReference>
<name>Q5KM66_CRYD1</name>
<proteinExistence type="predicted"/>
<dbReference type="HOGENOM" id="CLU_063099_2_1_1"/>
<organism evidence="3 4">
    <name type="scientific">Cryptococcus deneoformans (strain JEC21 / ATCC MYA-565)</name>
    <name type="common">Cryptococcus neoformans var. neoformans serotype D</name>
    <dbReference type="NCBI Taxonomy" id="214684"/>
    <lineage>
        <taxon>Eukaryota</taxon>
        <taxon>Fungi</taxon>
        <taxon>Dikarya</taxon>
        <taxon>Basidiomycota</taxon>
        <taxon>Agaricomycotina</taxon>
        <taxon>Tremellomycetes</taxon>
        <taxon>Tremellales</taxon>
        <taxon>Cryptococcaceae</taxon>
        <taxon>Cryptococcus</taxon>
        <taxon>Cryptococcus neoformans species complex</taxon>
    </lineage>
</organism>
<sequence length="197" mass="18546">MFTKAAIVVALAGTVNAALSINTPASLIECQPAALSWSGGSSTPYYLAVLPGGQVSATALENIDTVDTESYTWTVNLASGTNITIRVTDGSGNIAYSSPVVIQEGSSSSCLTSSSSSSATAAAGSSSGDSSASTTASGSSASSGSSGSSASTTASGSSASASSSSSSSDSGALLTKGNAGVAASLVGIVAAAFAAVA</sequence>
<feature type="chain" id="PRO_5004258700" evidence="2">
    <location>
        <begin position="18"/>
        <end position="197"/>
    </location>
</feature>
<dbReference type="GeneID" id="3255745"/>
<accession>Q5KM66</accession>
<dbReference type="AlphaFoldDB" id="Q5KM66"/>
<keyword evidence="2" id="KW-0732">Signal</keyword>
<evidence type="ECO:0000256" key="1">
    <source>
        <dbReference type="SAM" id="MobiDB-lite"/>
    </source>
</evidence>
<dbReference type="PaxDb" id="214684-Q5KM66"/>
<dbReference type="InParanoid" id="Q5KM66"/>